<keyword evidence="2" id="KW-1185">Reference proteome</keyword>
<gene>
    <name evidence="1" type="ORF">BDZ83DRAFT_135711</name>
</gene>
<comment type="caution">
    <text evidence="1">The sequence shown here is derived from an EMBL/GenBank/DDBJ whole genome shotgun (WGS) entry which is preliminary data.</text>
</comment>
<sequence length="249" mass="28833">MKARVIQEDQAITVARREPCSASFPQFDTPTKYTGDEYHGNQWRLYSPEFLRTYSDPFMECSFNNYFVMSRESDRQDCTRYCNASIHLTCREVTIDLCPEEWPRTAKGFNRPFFATVSEVAHYANEECHLITKPQSRVAVALVTSDLIKVSVQSSPINPPEHRDKWEPRENFDRQIPAVFEFYGVLKSRSDGEYDAVDCEAVTRLWGSRARRDREAFDGKDRKVNVETQVDSIEPSGAPRVVLWPDSPW</sequence>
<organism evidence="1 2">
    <name type="scientific">Glomerella acutata</name>
    <name type="common">Colletotrichum acutatum</name>
    <dbReference type="NCBI Taxonomy" id="27357"/>
    <lineage>
        <taxon>Eukaryota</taxon>
        <taxon>Fungi</taxon>
        <taxon>Dikarya</taxon>
        <taxon>Ascomycota</taxon>
        <taxon>Pezizomycotina</taxon>
        <taxon>Sordariomycetes</taxon>
        <taxon>Hypocreomycetidae</taxon>
        <taxon>Glomerellales</taxon>
        <taxon>Glomerellaceae</taxon>
        <taxon>Colletotrichum</taxon>
        <taxon>Colletotrichum acutatum species complex</taxon>
    </lineage>
</organism>
<dbReference type="GeneID" id="85385144"/>
<evidence type="ECO:0000313" key="1">
    <source>
        <dbReference type="EMBL" id="KAK1709746.1"/>
    </source>
</evidence>
<dbReference type="Proteomes" id="UP001244207">
    <property type="component" value="Unassembled WGS sequence"/>
</dbReference>
<accession>A0AAD8X938</accession>
<name>A0AAD8X938_GLOAC</name>
<protein>
    <submittedName>
        <fullName evidence="1">Uncharacterized protein</fullName>
    </submittedName>
</protein>
<dbReference type="EMBL" id="JAHMHS010000178">
    <property type="protein sequence ID" value="KAK1709746.1"/>
    <property type="molecule type" value="Genomic_DNA"/>
</dbReference>
<proteinExistence type="predicted"/>
<dbReference type="AlphaFoldDB" id="A0AAD8X938"/>
<dbReference type="RefSeq" id="XP_060358657.1">
    <property type="nucleotide sequence ID" value="XM_060501245.1"/>
</dbReference>
<reference evidence="1" key="1">
    <citation type="submission" date="2021-12" db="EMBL/GenBank/DDBJ databases">
        <title>Comparative genomics, transcriptomics and evolutionary studies reveal genomic signatures of adaptation to plant cell wall in hemibiotrophic fungi.</title>
        <authorList>
            <consortium name="DOE Joint Genome Institute"/>
            <person name="Baroncelli R."/>
            <person name="Diaz J.F."/>
            <person name="Benocci T."/>
            <person name="Peng M."/>
            <person name="Battaglia E."/>
            <person name="Haridas S."/>
            <person name="Andreopoulos W."/>
            <person name="Labutti K."/>
            <person name="Pangilinan J."/>
            <person name="Floch G.L."/>
            <person name="Makela M.R."/>
            <person name="Henrissat B."/>
            <person name="Grigoriev I.V."/>
            <person name="Crouch J.A."/>
            <person name="De Vries R.P."/>
            <person name="Sukno S.A."/>
            <person name="Thon M.R."/>
        </authorList>
    </citation>
    <scope>NUCLEOTIDE SEQUENCE</scope>
    <source>
        <strain evidence="1">CBS 112980</strain>
    </source>
</reference>
<evidence type="ECO:0000313" key="2">
    <source>
        <dbReference type="Proteomes" id="UP001244207"/>
    </source>
</evidence>